<evidence type="ECO:0000313" key="2">
    <source>
        <dbReference type="Proteomes" id="UP001430374"/>
    </source>
</evidence>
<sequence length="68" mass="7874">MKRYYVHTKAQENGDHEVHHEDCIFLPNPNNRKYSGMFYSCESAVKEAKKDYAKANGCKTCSKECHTT</sequence>
<evidence type="ECO:0000313" key="1">
    <source>
        <dbReference type="EMBL" id="MCF2220909.1"/>
    </source>
</evidence>
<proteinExistence type="predicted"/>
<reference evidence="1" key="1">
    <citation type="submission" date="2021-08" db="EMBL/GenBank/DDBJ databases">
        <title>Complete genome sequence of Chryseobacterium sp strain PS-8.</title>
        <authorList>
            <person name="Das S.K."/>
        </authorList>
    </citation>
    <scope>NUCLEOTIDE SEQUENCE</scope>
    <source>
        <strain evidence="1">PS-8</strain>
    </source>
</reference>
<name>A0ABS9C8M6_9FLAO</name>
<protein>
    <submittedName>
        <fullName evidence="1">Uncharacterized protein</fullName>
    </submittedName>
</protein>
<accession>A0ABS9C8M6</accession>
<gene>
    <name evidence="1" type="ORF">H9Q08_16620</name>
</gene>
<keyword evidence="2" id="KW-1185">Reference proteome</keyword>
<dbReference type="RefSeq" id="WP_235132279.1">
    <property type="nucleotide sequence ID" value="NZ_JACSGT010000002.1"/>
</dbReference>
<dbReference type="EMBL" id="JACSGT010000002">
    <property type="protein sequence ID" value="MCF2220909.1"/>
    <property type="molecule type" value="Genomic_DNA"/>
</dbReference>
<comment type="caution">
    <text evidence="1">The sequence shown here is derived from an EMBL/GenBank/DDBJ whole genome shotgun (WGS) entry which is preliminary data.</text>
</comment>
<organism evidence="1 2">
    <name type="scientific">Chryseobacterium indicum</name>
    <dbReference type="NCBI Taxonomy" id="2766954"/>
    <lineage>
        <taxon>Bacteria</taxon>
        <taxon>Pseudomonadati</taxon>
        <taxon>Bacteroidota</taxon>
        <taxon>Flavobacteriia</taxon>
        <taxon>Flavobacteriales</taxon>
        <taxon>Weeksellaceae</taxon>
        <taxon>Chryseobacterium group</taxon>
        <taxon>Chryseobacterium</taxon>
    </lineage>
</organism>
<dbReference type="Proteomes" id="UP001430374">
    <property type="component" value="Unassembled WGS sequence"/>
</dbReference>